<sequence length="81" mass="9425">MAREFINRVQNLRKDKDFELTDKINIQLTEDSPFLQDILSNQDYISAEVLSDGIKIVASLSNFDEVEIDEVKFKVFVEKNN</sequence>
<dbReference type="Proteomes" id="UP001432059">
    <property type="component" value="Chromosome"/>
</dbReference>
<protein>
    <submittedName>
        <fullName evidence="1">Uncharacterized protein</fullName>
    </submittedName>
</protein>
<dbReference type="KEGG" id="bpor:BPO_1887"/>
<dbReference type="AlphaFoldDB" id="A0AAU0F6X4"/>
<keyword evidence="2" id="KW-1185">Reference proteome</keyword>
<evidence type="ECO:0000313" key="2">
    <source>
        <dbReference type="Proteomes" id="UP001432059"/>
    </source>
</evidence>
<dbReference type="EMBL" id="CP136426">
    <property type="protein sequence ID" value="WOC52534.1"/>
    <property type="molecule type" value="Genomic_DNA"/>
</dbReference>
<gene>
    <name evidence="1" type="ORF">BPO_1887</name>
</gene>
<organism evidence="1 2">
    <name type="scientific">Bergeyella porcorum</name>
    <dbReference type="NCBI Taxonomy" id="1735111"/>
    <lineage>
        <taxon>Bacteria</taxon>
        <taxon>Pseudomonadati</taxon>
        <taxon>Bacteroidota</taxon>
        <taxon>Flavobacteriia</taxon>
        <taxon>Flavobacteriales</taxon>
        <taxon>Weeksellaceae</taxon>
        <taxon>Bergeyella</taxon>
    </lineage>
</organism>
<accession>A0AAU0F6X4</accession>
<evidence type="ECO:0000313" key="1">
    <source>
        <dbReference type="EMBL" id="WOC52534.1"/>
    </source>
</evidence>
<name>A0AAU0F6X4_9FLAO</name>
<reference evidence="1" key="1">
    <citation type="submission" date="2023-10" db="EMBL/GenBank/DDBJ databases">
        <title>Characterization and whole genome sequencing of a novel strain of Bergeyella porcorum QD2021 isolated from pig.</title>
        <authorList>
            <person name="Liu G."/>
            <person name="Chen C."/>
            <person name="Han X."/>
        </authorList>
    </citation>
    <scope>NUCLEOTIDE SEQUENCE</scope>
    <source>
        <strain evidence="1">QD2021</strain>
    </source>
</reference>
<proteinExistence type="predicted"/>
<dbReference type="Pfam" id="PF19302">
    <property type="entry name" value="DUF5915"/>
    <property type="match status" value="1"/>
</dbReference>